<gene>
    <name evidence="2" type="ORF">CKO40_02250</name>
</gene>
<evidence type="ECO:0000256" key="1">
    <source>
        <dbReference type="SAM" id="Phobius"/>
    </source>
</evidence>
<protein>
    <recommendedName>
        <fullName evidence="4">Fis family transcriptional regulator</fullName>
    </recommendedName>
</protein>
<dbReference type="PANTHER" id="PTHR35867:SF1">
    <property type="entry name" value="PROTEIN RSEC"/>
    <property type="match status" value="1"/>
</dbReference>
<reference evidence="2" key="1">
    <citation type="submission" date="2017-08" db="EMBL/GenBank/DDBJ databases">
        <authorList>
            <person name="Imhoff J.F."/>
            <person name="Rahn T."/>
            <person name="Kuenzel S."/>
            <person name="Neulinger S.C."/>
        </authorList>
    </citation>
    <scope>NUCLEOTIDE SEQUENCE</scope>
    <source>
        <strain evidence="2">DSM 11080</strain>
    </source>
</reference>
<evidence type="ECO:0000313" key="2">
    <source>
        <dbReference type="EMBL" id="MBK1703402.1"/>
    </source>
</evidence>
<comment type="caution">
    <text evidence="2">The sequence shown here is derived from an EMBL/GenBank/DDBJ whole genome shotgun (WGS) entry which is preliminary data.</text>
</comment>
<dbReference type="InterPro" id="IPR007359">
    <property type="entry name" value="SigmaE_reg_RseC_MucC"/>
</dbReference>
<feature type="transmembrane region" description="Helical" evidence="1">
    <location>
        <begin position="126"/>
        <end position="149"/>
    </location>
</feature>
<organism evidence="2 3">
    <name type="scientific">Halochromatium glycolicum</name>
    <dbReference type="NCBI Taxonomy" id="85075"/>
    <lineage>
        <taxon>Bacteria</taxon>
        <taxon>Pseudomonadati</taxon>
        <taxon>Pseudomonadota</taxon>
        <taxon>Gammaproteobacteria</taxon>
        <taxon>Chromatiales</taxon>
        <taxon>Chromatiaceae</taxon>
        <taxon>Halochromatium</taxon>
    </lineage>
</organism>
<dbReference type="EMBL" id="NRSJ01000002">
    <property type="protein sequence ID" value="MBK1703402.1"/>
    <property type="molecule type" value="Genomic_DNA"/>
</dbReference>
<dbReference type="AlphaFoldDB" id="A0AAJ0X980"/>
<dbReference type="InterPro" id="IPR026268">
    <property type="entry name" value="RseC"/>
</dbReference>
<keyword evidence="1" id="KW-0472">Membrane</keyword>
<dbReference type="Proteomes" id="UP001296776">
    <property type="component" value="Unassembled WGS sequence"/>
</dbReference>
<keyword evidence="1" id="KW-1133">Transmembrane helix</keyword>
<sequence>MRWRPRAGRNERDPGDRPMIEQRATVLAVADGAALIEVARETGCAGCGRADRCESATLAKIFGNGAATRLRVRDPIGVSPGDQVLIGVRNPTLVRASLVAYLLPLLTFVGSASAADALAVSDLGSAVVGILGLALGLLLTALITGGTGARARFRPILLRRADDRPPILIPETHPSVGG</sequence>
<evidence type="ECO:0000313" key="3">
    <source>
        <dbReference type="Proteomes" id="UP001296776"/>
    </source>
</evidence>
<proteinExistence type="predicted"/>
<dbReference type="Pfam" id="PF04246">
    <property type="entry name" value="RseC_MucC"/>
    <property type="match status" value="1"/>
</dbReference>
<name>A0AAJ0X980_9GAMM</name>
<reference evidence="2" key="2">
    <citation type="journal article" date="2020" name="Microorganisms">
        <title>Osmotic Adaptation and Compatible Solute Biosynthesis of Phototrophic Bacteria as Revealed from Genome Analyses.</title>
        <authorList>
            <person name="Imhoff J.F."/>
            <person name="Rahn T."/>
            <person name="Kunzel S."/>
            <person name="Keller A."/>
            <person name="Neulinger S.C."/>
        </authorList>
    </citation>
    <scope>NUCLEOTIDE SEQUENCE</scope>
    <source>
        <strain evidence="2">DSM 11080</strain>
    </source>
</reference>
<keyword evidence="1" id="KW-0812">Transmembrane</keyword>
<keyword evidence="3" id="KW-1185">Reference proteome</keyword>
<feature type="transmembrane region" description="Helical" evidence="1">
    <location>
        <begin position="98"/>
        <end position="120"/>
    </location>
</feature>
<dbReference type="PANTHER" id="PTHR35867">
    <property type="entry name" value="PROTEIN RSEC"/>
    <property type="match status" value="1"/>
</dbReference>
<accession>A0AAJ0X980</accession>
<dbReference type="PIRSF" id="PIRSF004923">
    <property type="entry name" value="RseC"/>
    <property type="match status" value="1"/>
</dbReference>
<evidence type="ECO:0008006" key="4">
    <source>
        <dbReference type="Google" id="ProtNLM"/>
    </source>
</evidence>